<dbReference type="GO" id="GO:0005856">
    <property type="term" value="C:cytoskeleton"/>
    <property type="evidence" value="ECO:0007669"/>
    <property type="project" value="TreeGrafter"/>
</dbReference>
<dbReference type="PROSITE" id="PS01179">
    <property type="entry name" value="PID"/>
    <property type="match status" value="1"/>
</dbReference>
<organism evidence="3 4">
    <name type="scientific">Bugula neritina</name>
    <name type="common">Brown bryozoan</name>
    <name type="synonym">Sertularia neritina</name>
    <dbReference type="NCBI Taxonomy" id="10212"/>
    <lineage>
        <taxon>Eukaryota</taxon>
        <taxon>Metazoa</taxon>
        <taxon>Spiralia</taxon>
        <taxon>Lophotrochozoa</taxon>
        <taxon>Bryozoa</taxon>
        <taxon>Gymnolaemata</taxon>
        <taxon>Cheilostomatida</taxon>
        <taxon>Flustrina</taxon>
        <taxon>Buguloidea</taxon>
        <taxon>Bugulidae</taxon>
        <taxon>Bugula</taxon>
    </lineage>
</organism>
<feature type="compositionally biased region" description="Polar residues" evidence="1">
    <location>
        <begin position="9"/>
        <end position="33"/>
    </location>
</feature>
<dbReference type="GO" id="GO:1900025">
    <property type="term" value="P:negative regulation of substrate adhesion-dependent cell spreading"/>
    <property type="evidence" value="ECO:0007669"/>
    <property type="project" value="TreeGrafter"/>
</dbReference>
<dbReference type="GO" id="GO:0071944">
    <property type="term" value="C:cell periphery"/>
    <property type="evidence" value="ECO:0007669"/>
    <property type="project" value="TreeGrafter"/>
</dbReference>
<dbReference type="GO" id="GO:0005178">
    <property type="term" value="F:integrin binding"/>
    <property type="evidence" value="ECO:0007669"/>
    <property type="project" value="TreeGrafter"/>
</dbReference>
<reference evidence="3" key="1">
    <citation type="submission" date="2020-06" db="EMBL/GenBank/DDBJ databases">
        <title>Draft genome of Bugula neritina, a colonial animal packing powerful symbionts and potential medicines.</title>
        <authorList>
            <person name="Rayko M."/>
        </authorList>
    </citation>
    <scope>NUCLEOTIDE SEQUENCE [LARGE SCALE GENOMIC DNA]</scope>
    <source>
        <strain evidence="3">Kwan_BN1</strain>
    </source>
</reference>
<dbReference type="PANTHER" id="PTHR32055:SF1">
    <property type="entry name" value="INTEGRIN BETA-1-BINDING PROTEIN 1"/>
    <property type="match status" value="1"/>
</dbReference>
<protein>
    <submittedName>
        <fullName evidence="3">ITGB1BP1</fullName>
    </submittedName>
</protein>
<evidence type="ECO:0000256" key="1">
    <source>
        <dbReference type="SAM" id="MobiDB-lite"/>
    </source>
</evidence>
<dbReference type="Gene3D" id="6.20.360.10">
    <property type="match status" value="1"/>
</dbReference>
<comment type="caution">
    <text evidence="3">The sequence shown here is derived from an EMBL/GenBank/DDBJ whole genome shotgun (WGS) entry which is preliminary data.</text>
</comment>
<accession>A0A7J7K4U6</accession>
<dbReference type="PANTHER" id="PTHR32055">
    <property type="entry name" value="INTEGRIN BETA-1-BINDING PROTEIN 1"/>
    <property type="match status" value="1"/>
</dbReference>
<dbReference type="GO" id="GO:0051895">
    <property type="term" value="P:negative regulation of focal adhesion assembly"/>
    <property type="evidence" value="ECO:0007669"/>
    <property type="project" value="TreeGrafter"/>
</dbReference>
<evidence type="ECO:0000259" key="2">
    <source>
        <dbReference type="PROSITE" id="PS01179"/>
    </source>
</evidence>
<dbReference type="Proteomes" id="UP000593567">
    <property type="component" value="Unassembled WGS sequence"/>
</dbReference>
<feature type="domain" description="PID" evidence="2">
    <location>
        <begin position="65"/>
        <end position="198"/>
    </location>
</feature>
<name>A0A7J7K4U6_BUGNE</name>
<dbReference type="AlphaFoldDB" id="A0A7J7K4U6"/>
<dbReference type="OrthoDB" id="10060702at2759"/>
<dbReference type="SUPFAM" id="SSF50729">
    <property type="entry name" value="PH domain-like"/>
    <property type="match status" value="1"/>
</dbReference>
<evidence type="ECO:0000313" key="3">
    <source>
        <dbReference type="EMBL" id="KAF6032991.1"/>
    </source>
</evidence>
<dbReference type="InterPro" id="IPR019517">
    <property type="entry name" value="Integrin-bd_ICAP-1"/>
</dbReference>
<feature type="region of interest" description="Disordered" evidence="1">
    <location>
        <begin position="1"/>
        <end position="36"/>
    </location>
</feature>
<gene>
    <name evidence="3" type="ORF">EB796_008693</name>
</gene>
<dbReference type="GO" id="GO:0030027">
    <property type="term" value="C:lamellipodium"/>
    <property type="evidence" value="ECO:0007669"/>
    <property type="project" value="TreeGrafter"/>
</dbReference>
<proteinExistence type="predicted"/>
<evidence type="ECO:0000313" key="4">
    <source>
        <dbReference type="Proteomes" id="UP000593567"/>
    </source>
</evidence>
<dbReference type="EMBL" id="VXIV02001464">
    <property type="protein sequence ID" value="KAF6032991.1"/>
    <property type="molecule type" value="Genomic_DNA"/>
</dbReference>
<dbReference type="GO" id="GO:0001726">
    <property type="term" value="C:ruffle"/>
    <property type="evidence" value="ECO:0007669"/>
    <property type="project" value="TreeGrafter"/>
</dbReference>
<keyword evidence="4" id="KW-1185">Reference proteome</keyword>
<sequence length="203" mass="22609">MFGKRTRSKSNLNASQESLGPSNSSGDSHSTAVNIGDHNDQIDNSLGIDNINLKFNSSLHTRQFEFSAYYLGTVSKLMMVAGNRKSLETQFISKIEEEQLDGKVKLKPLPIDEVLIKLDHHGFQISRNNGDDVVLRVPLHTLAKLVMYYDGFNKSNLAMKVIVGKDMFSCHVFQCPHEQVAVSVCEALQVIFKAIMAESYATI</sequence>
<dbReference type="InterPro" id="IPR006020">
    <property type="entry name" value="PTB/PI_dom"/>
</dbReference>
<dbReference type="Pfam" id="PF10480">
    <property type="entry name" value="ICAP-1_inte_bdg"/>
    <property type="match status" value="1"/>
</dbReference>